<feature type="domain" description="Porin" evidence="5">
    <location>
        <begin position="8"/>
        <end position="358"/>
    </location>
</feature>
<dbReference type="InterPro" id="IPR050298">
    <property type="entry name" value="Gram-neg_bact_OMP"/>
</dbReference>
<dbReference type="EMBL" id="FQXG01000002">
    <property type="protein sequence ID" value="SHH27950.1"/>
    <property type="molecule type" value="Genomic_DNA"/>
</dbReference>
<evidence type="ECO:0000256" key="2">
    <source>
        <dbReference type="ARBA" id="ARBA00022729"/>
    </source>
</evidence>
<organism evidence="6 7">
    <name type="scientific">Ferrimonas marina</name>
    <dbReference type="NCBI Taxonomy" id="299255"/>
    <lineage>
        <taxon>Bacteria</taxon>
        <taxon>Pseudomonadati</taxon>
        <taxon>Pseudomonadota</taxon>
        <taxon>Gammaproteobacteria</taxon>
        <taxon>Alteromonadales</taxon>
        <taxon>Ferrimonadaceae</taxon>
        <taxon>Ferrimonas</taxon>
    </lineage>
</organism>
<dbReference type="Pfam" id="PF13609">
    <property type="entry name" value="Porin_4"/>
    <property type="match status" value="1"/>
</dbReference>
<dbReference type="PANTHER" id="PTHR34501:SF2">
    <property type="entry name" value="OUTER MEMBRANE PORIN F-RELATED"/>
    <property type="match status" value="1"/>
</dbReference>
<evidence type="ECO:0000259" key="5">
    <source>
        <dbReference type="Pfam" id="PF13609"/>
    </source>
</evidence>
<dbReference type="InterPro" id="IPR033900">
    <property type="entry name" value="Gram_neg_porin_domain"/>
</dbReference>
<name>A0A1M5RP87_9GAMM</name>
<dbReference type="Gene3D" id="2.40.160.10">
    <property type="entry name" value="Porin"/>
    <property type="match status" value="1"/>
</dbReference>
<keyword evidence="2 4" id="KW-0732">Signal</keyword>
<dbReference type="Proteomes" id="UP000184268">
    <property type="component" value="Unassembled WGS sequence"/>
</dbReference>
<evidence type="ECO:0000256" key="3">
    <source>
        <dbReference type="ARBA" id="ARBA00023136"/>
    </source>
</evidence>
<dbReference type="AlphaFoldDB" id="A0A1M5RP87"/>
<dbReference type="GO" id="GO:0015288">
    <property type="term" value="F:porin activity"/>
    <property type="evidence" value="ECO:0007669"/>
    <property type="project" value="InterPro"/>
</dbReference>
<dbReference type="CDD" id="cd00342">
    <property type="entry name" value="gram_neg_porins"/>
    <property type="match status" value="1"/>
</dbReference>
<sequence length="380" mass="42130">MLRPVSLVLLTVSLPASALGLYDDNINHLALGGHAGLSIVQQGGDTAVVDSSSRMRFHFTRQLSQGWQTEALMEWGFNLVDSGTDLLLNGDALQSQREGQFLFNRLGFLALQHDGWGRLSIGKQWSVYYDIAAFTDEFITTGGLASGTYNFGTDGGLSGTGRADSAIQYRYDINNFHLGLQYQASAEGTVGFIPPEECEEESPPEFCQQLEDFEISHDDSWGASVRYEFAGFTFGVGYNRGDFKSANLGSARDEAIIYGIRYGRIFQPGLYVGANYADTENHELDNQNRVFNGDGYELMVNWTFENGLTIVSGLNWLESDDPEYEAANGTFKRALYILGAHYRWGPLTKFYIEGKLDDSEFGVEQGSDDDVIGLGARFYF</sequence>
<dbReference type="SUPFAM" id="SSF56935">
    <property type="entry name" value="Porins"/>
    <property type="match status" value="1"/>
</dbReference>
<dbReference type="OrthoDB" id="784582at2"/>
<feature type="signal peptide" evidence="4">
    <location>
        <begin position="1"/>
        <end position="18"/>
    </location>
</feature>
<protein>
    <submittedName>
        <fullName evidence="6">Outer membrane protein (Porin)</fullName>
    </submittedName>
</protein>
<keyword evidence="7" id="KW-1185">Reference proteome</keyword>
<dbReference type="GO" id="GO:0009279">
    <property type="term" value="C:cell outer membrane"/>
    <property type="evidence" value="ECO:0007669"/>
    <property type="project" value="UniProtKB-SubCell"/>
</dbReference>
<dbReference type="PANTHER" id="PTHR34501">
    <property type="entry name" value="PROTEIN YDDL-RELATED"/>
    <property type="match status" value="1"/>
</dbReference>
<proteinExistence type="predicted"/>
<evidence type="ECO:0000313" key="6">
    <source>
        <dbReference type="EMBL" id="SHH27950.1"/>
    </source>
</evidence>
<keyword evidence="3" id="KW-0472">Membrane</keyword>
<evidence type="ECO:0000256" key="1">
    <source>
        <dbReference type="ARBA" id="ARBA00004571"/>
    </source>
</evidence>
<reference evidence="6 7" key="1">
    <citation type="submission" date="2016-11" db="EMBL/GenBank/DDBJ databases">
        <authorList>
            <person name="Jaros S."/>
            <person name="Januszkiewicz K."/>
            <person name="Wedrychowicz H."/>
        </authorList>
    </citation>
    <scope>NUCLEOTIDE SEQUENCE [LARGE SCALE GENOMIC DNA]</scope>
    <source>
        <strain evidence="6 7">DSM 16917</strain>
    </source>
</reference>
<dbReference type="InterPro" id="IPR023614">
    <property type="entry name" value="Porin_dom_sf"/>
</dbReference>
<evidence type="ECO:0000313" key="7">
    <source>
        <dbReference type="Proteomes" id="UP000184268"/>
    </source>
</evidence>
<feature type="chain" id="PRO_5012183648" evidence="4">
    <location>
        <begin position="19"/>
        <end position="380"/>
    </location>
</feature>
<comment type="subcellular location">
    <subcellularLocation>
        <location evidence="1">Cell outer membrane</location>
        <topology evidence="1">Multi-pass membrane protein</topology>
    </subcellularLocation>
</comment>
<dbReference type="RefSeq" id="WP_073325637.1">
    <property type="nucleotide sequence ID" value="NZ_FQXG01000002.1"/>
</dbReference>
<gene>
    <name evidence="6" type="ORF">SAMN02745129_1692</name>
</gene>
<evidence type="ECO:0000256" key="4">
    <source>
        <dbReference type="SAM" id="SignalP"/>
    </source>
</evidence>
<dbReference type="STRING" id="299255.SAMN02745129_1692"/>
<accession>A0A1M5RP87</accession>